<proteinExistence type="inferred from homology"/>
<dbReference type="PANTHER" id="PTHR43744:SF8">
    <property type="entry name" value="SN-GLYCEROL-3-PHOSPHATE TRANSPORT SYSTEM PERMEASE PROTEIN UGPE"/>
    <property type="match status" value="1"/>
</dbReference>
<dbReference type="RefSeq" id="WP_307905517.1">
    <property type="nucleotide sequence ID" value="NZ_AP027060.1"/>
</dbReference>
<feature type="domain" description="ABC transmembrane type-1" evidence="8">
    <location>
        <begin position="82"/>
        <end position="273"/>
    </location>
</feature>
<dbReference type="CDD" id="cd06261">
    <property type="entry name" value="TM_PBP2"/>
    <property type="match status" value="1"/>
</dbReference>
<dbReference type="SUPFAM" id="SSF161098">
    <property type="entry name" value="MetI-like"/>
    <property type="match status" value="1"/>
</dbReference>
<keyword evidence="6 7" id="KW-0472">Membrane</keyword>
<keyword evidence="5 7" id="KW-1133">Transmembrane helix</keyword>
<dbReference type="GO" id="GO:0055085">
    <property type="term" value="P:transmembrane transport"/>
    <property type="evidence" value="ECO:0007669"/>
    <property type="project" value="InterPro"/>
</dbReference>
<feature type="transmembrane region" description="Helical" evidence="7">
    <location>
        <begin position="120"/>
        <end position="138"/>
    </location>
</feature>
<evidence type="ECO:0000313" key="9">
    <source>
        <dbReference type="EMBL" id="BDU51649.1"/>
    </source>
</evidence>
<protein>
    <submittedName>
        <fullName evidence="9">Sugar ABC transporter permease</fullName>
    </submittedName>
</protein>
<sequence>MVNNTVFERIQKQITNFKLSKLIIYIVLSVWASTTILPLLWIFNNSFKASNEIINKPFAIAGKFNPVNYLNALTKVDMGRSYMNSFIMSGSVVVLVMLFGGMAAYAISRFEFRGRTIIQGALAIGLLIPGFVTVVPVYEILIKLHLVDTYFALIFPQTAGNLVFATLVLSAYMASLPKELEEAAILDGCNRWQIFSKIIVPMSKPAFATVGIFSFLWSYNDLFSSLVFVSSKKVRPICVLLNEVSSQYGTDYGLQATAVVLTVVPVLIVYLILQRQIVSGLTAGAVKG</sequence>
<name>A0AAU9D6P8_9FUSO</name>
<evidence type="ECO:0000256" key="4">
    <source>
        <dbReference type="ARBA" id="ARBA00022692"/>
    </source>
</evidence>
<evidence type="ECO:0000256" key="7">
    <source>
        <dbReference type="RuleBase" id="RU363032"/>
    </source>
</evidence>
<gene>
    <name evidence="9" type="ORF">HLVA_22180</name>
</gene>
<reference evidence="9 10" key="1">
    <citation type="submission" date="2022-11" db="EMBL/GenBank/DDBJ databases">
        <title>Haliovirga abyssi gen. nov., sp. nov., a mesophilic fermentative bacterium isolated from the Iheya North hydrothermal field and the proposal of Haliovirgaceae fam. nov.</title>
        <authorList>
            <person name="Miyazaki U."/>
            <person name="Tame A."/>
            <person name="Miyazaki J."/>
            <person name="Takai K."/>
            <person name="Sawayama S."/>
            <person name="Kitajima M."/>
            <person name="Okamoto A."/>
            <person name="Nakagawa S."/>
        </authorList>
    </citation>
    <scope>NUCLEOTIDE SEQUENCE [LARGE SCALE GENOMIC DNA]</scope>
    <source>
        <strain evidence="9 10">IC12</strain>
        <plasmid evidence="9 10">pHIC</plasmid>
    </source>
</reference>
<feature type="transmembrane region" description="Helical" evidence="7">
    <location>
        <begin position="86"/>
        <end position="108"/>
    </location>
</feature>
<keyword evidence="10" id="KW-1185">Reference proteome</keyword>
<accession>A0AAU9D6P8</accession>
<comment type="subcellular location">
    <subcellularLocation>
        <location evidence="1 7">Cell membrane</location>
        <topology evidence="1 7">Multi-pass membrane protein</topology>
    </subcellularLocation>
</comment>
<keyword evidence="2 7" id="KW-0813">Transport</keyword>
<dbReference type="Gene3D" id="1.10.3720.10">
    <property type="entry name" value="MetI-like"/>
    <property type="match status" value="1"/>
</dbReference>
<dbReference type="GO" id="GO:0005886">
    <property type="term" value="C:plasma membrane"/>
    <property type="evidence" value="ECO:0007669"/>
    <property type="project" value="UniProtKB-SubCell"/>
</dbReference>
<comment type="similarity">
    <text evidence="7">Belongs to the binding-protein-dependent transport system permease family.</text>
</comment>
<dbReference type="Proteomes" id="UP001321582">
    <property type="component" value="Plasmid pHIC"/>
</dbReference>
<feature type="transmembrane region" description="Helical" evidence="7">
    <location>
        <begin position="22"/>
        <end position="43"/>
    </location>
</feature>
<evidence type="ECO:0000256" key="6">
    <source>
        <dbReference type="ARBA" id="ARBA00023136"/>
    </source>
</evidence>
<dbReference type="EMBL" id="AP027060">
    <property type="protein sequence ID" value="BDU51649.1"/>
    <property type="molecule type" value="Genomic_DNA"/>
</dbReference>
<keyword evidence="3" id="KW-1003">Cell membrane</keyword>
<organism evidence="9 10">
    <name type="scientific">Haliovirga abyssi</name>
    <dbReference type="NCBI Taxonomy" id="2996794"/>
    <lineage>
        <taxon>Bacteria</taxon>
        <taxon>Fusobacteriati</taxon>
        <taxon>Fusobacteriota</taxon>
        <taxon>Fusobacteriia</taxon>
        <taxon>Fusobacteriales</taxon>
        <taxon>Haliovirgaceae</taxon>
        <taxon>Haliovirga</taxon>
    </lineage>
</organism>
<dbReference type="InterPro" id="IPR000515">
    <property type="entry name" value="MetI-like"/>
</dbReference>
<keyword evidence="9" id="KW-0614">Plasmid</keyword>
<evidence type="ECO:0000256" key="2">
    <source>
        <dbReference type="ARBA" id="ARBA00022448"/>
    </source>
</evidence>
<dbReference type="KEGG" id="haby:HLVA_22180"/>
<evidence type="ECO:0000256" key="5">
    <source>
        <dbReference type="ARBA" id="ARBA00022989"/>
    </source>
</evidence>
<keyword evidence="4 7" id="KW-0812">Transmembrane</keyword>
<dbReference type="PROSITE" id="PS50928">
    <property type="entry name" value="ABC_TM1"/>
    <property type="match status" value="1"/>
</dbReference>
<feature type="transmembrane region" description="Helical" evidence="7">
    <location>
        <begin position="150"/>
        <end position="173"/>
    </location>
</feature>
<feature type="transmembrane region" description="Helical" evidence="7">
    <location>
        <begin position="252"/>
        <end position="273"/>
    </location>
</feature>
<geneLocation type="plasmid" evidence="9 10">
    <name>pHIC</name>
</geneLocation>
<evidence type="ECO:0000256" key="3">
    <source>
        <dbReference type="ARBA" id="ARBA00022475"/>
    </source>
</evidence>
<evidence type="ECO:0000259" key="8">
    <source>
        <dbReference type="PROSITE" id="PS50928"/>
    </source>
</evidence>
<dbReference type="InterPro" id="IPR035906">
    <property type="entry name" value="MetI-like_sf"/>
</dbReference>
<evidence type="ECO:0000256" key="1">
    <source>
        <dbReference type="ARBA" id="ARBA00004651"/>
    </source>
</evidence>
<evidence type="ECO:0000313" key="10">
    <source>
        <dbReference type="Proteomes" id="UP001321582"/>
    </source>
</evidence>
<dbReference type="Pfam" id="PF00528">
    <property type="entry name" value="BPD_transp_1"/>
    <property type="match status" value="1"/>
</dbReference>
<dbReference type="PANTHER" id="PTHR43744">
    <property type="entry name" value="ABC TRANSPORTER PERMEASE PROTEIN MG189-RELATED-RELATED"/>
    <property type="match status" value="1"/>
</dbReference>
<dbReference type="AlphaFoldDB" id="A0AAU9D6P8"/>
<feature type="transmembrane region" description="Helical" evidence="7">
    <location>
        <begin position="194"/>
        <end position="217"/>
    </location>
</feature>